<name>A0ABU4PJG9_9SPHN</name>
<dbReference type="Pfam" id="PF10988">
    <property type="entry name" value="DUF2807"/>
    <property type="match status" value="1"/>
</dbReference>
<proteinExistence type="predicted"/>
<reference evidence="3 4" key="1">
    <citation type="submission" date="2023-11" db="EMBL/GenBank/DDBJ databases">
        <title>MicrobeMod: A computational toolkit for identifying prokaryotic methylation and restriction-modification with nanopore sequencing.</title>
        <authorList>
            <person name="Crits-Christoph A."/>
            <person name="Kang S.C."/>
            <person name="Lee H."/>
            <person name="Ostrov N."/>
        </authorList>
    </citation>
    <scope>NUCLEOTIDE SEQUENCE [LARGE SCALE GENOMIC DNA]</scope>
    <source>
        <strain evidence="3 4">ATCC 14820</strain>
    </source>
</reference>
<dbReference type="EMBL" id="JAWXXV010000001">
    <property type="protein sequence ID" value="MDX5983243.1"/>
    <property type="molecule type" value="Genomic_DNA"/>
</dbReference>
<dbReference type="Proteomes" id="UP001279660">
    <property type="component" value="Unassembled WGS sequence"/>
</dbReference>
<feature type="signal peptide" evidence="1">
    <location>
        <begin position="1"/>
        <end position="19"/>
    </location>
</feature>
<sequence length="225" mass="22389">MNRLSLVVPLLAVAAPLEAQDRTAFVTQFDRVRVDGPVEVHLATRAGPGARITGAPDAVDVHVEAGTLIVRAGPRSAGGGSVVYLRTTDLRGATVIGGGKLDITGPLRAQRVDVQLTGGGAIVAPAIEAEQVTVTLIGAGTLTLGGRGAQVRIISSGEGTIDATALHADQIVIRNGGAGPITASARYFADVMTTGLGTVTVLGSPKCKTKAAGGAIGCGGAAVAQ</sequence>
<feature type="chain" id="PRO_5046000780" evidence="1">
    <location>
        <begin position="20"/>
        <end position="225"/>
    </location>
</feature>
<accession>A0ABU4PJG9</accession>
<dbReference type="RefSeq" id="WP_010405442.1">
    <property type="nucleotide sequence ID" value="NZ_JAWXXV010000001.1"/>
</dbReference>
<gene>
    <name evidence="3" type="ORF">SIL82_03150</name>
</gene>
<evidence type="ECO:0000313" key="3">
    <source>
        <dbReference type="EMBL" id="MDX5983243.1"/>
    </source>
</evidence>
<evidence type="ECO:0000313" key="4">
    <source>
        <dbReference type="Proteomes" id="UP001279660"/>
    </source>
</evidence>
<comment type="caution">
    <text evidence="3">The sequence shown here is derived from an EMBL/GenBank/DDBJ whole genome shotgun (WGS) entry which is preliminary data.</text>
</comment>
<organism evidence="3 4">
    <name type="scientific">Sphingomonas echinoides</name>
    <dbReference type="NCBI Taxonomy" id="59803"/>
    <lineage>
        <taxon>Bacteria</taxon>
        <taxon>Pseudomonadati</taxon>
        <taxon>Pseudomonadota</taxon>
        <taxon>Alphaproteobacteria</taxon>
        <taxon>Sphingomonadales</taxon>
        <taxon>Sphingomonadaceae</taxon>
        <taxon>Sphingomonas</taxon>
    </lineage>
</organism>
<evidence type="ECO:0000259" key="2">
    <source>
        <dbReference type="Pfam" id="PF10988"/>
    </source>
</evidence>
<evidence type="ECO:0000256" key="1">
    <source>
        <dbReference type="SAM" id="SignalP"/>
    </source>
</evidence>
<keyword evidence="1" id="KW-0732">Signal</keyword>
<dbReference type="Gene3D" id="2.160.20.120">
    <property type="match status" value="1"/>
</dbReference>
<keyword evidence="4" id="KW-1185">Reference proteome</keyword>
<feature type="domain" description="Putative auto-transporter adhesin head GIN" evidence="2">
    <location>
        <begin position="28"/>
        <end position="205"/>
    </location>
</feature>
<protein>
    <submittedName>
        <fullName evidence="3">DUF2807 domain-containing protein</fullName>
    </submittedName>
</protein>
<dbReference type="InterPro" id="IPR021255">
    <property type="entry name" value="DUF2807"/>
</dbReference>